<dbReference type="PROSITE" id="PS51257">
    <property type="entry name" value="PROKAR_LIPOPROTEIN"/>
    <property type="match status" value="1"/>
</dbReference>
<dbReference type="Proteomes" id="UP001428290">
    <property type="component" value="Unassembled WGS sequence"/>
</dbReference>
<keyword evidence="1" id="KW-0732">Signal</keyword>
<organism evidence="2 3">
    <name type="scientific">Herpetosiphon gulosus</name>
    <dbReference type="NCBI Taxonomy" id="1973496"/>
    <lineage>
        <taxon>Bacteria</taxon>
        <taxon>Bacillati</taxon>
        <taxon>Chloroflexota</taxon>
        <taxon>Chloroflexia</taxon>
        <taxon>Herpetosiphonales</taxon>
        <taxon>Herpetosiphonaceae</taxon>
        <taxon>Herpetosiphon</taxon>
    </lineage>
</organism>
<reference evidence="2 3" key="1">
    <citation type="submission" date="2024-02" db="EMBL/GenBank/DDBJ databases">
        <title>Herpetosiphon gulosus NBRC 112829.</title>
        <authorList>
            <person name="Ichikawa N."/>
            <person name="Katano-Makiyama Y."/>
            <person name="Hidaka K."/>
        </authorList>
    </citation>
    <scope>NUCLEOTIDE SEQUENCE [LARGE SCALE GENOMIC DNA]</scope>
    <source>
        <strain evidence="2 3">NBRC 112829</strain>
    </source>
</reference>
<keyword evidence="3" id="KW-1185">Reference proteome</keyword>
<feature type="signal peptide" evidence="1">
    <location>
        <begin position="1"/>
        <end position="21"/>
    </location>
</feature>
<feature type="chain" id="PRO_5046689676" evidence="1">
    <location>
        <begin position="22"/>
        <end position="130"/>
    </location>
</feature>
<dbReference type="RefSeq" id="WP_012190783.1">
    <property type="nucleotide sequence ID" value="NZ_BAABRU010000021.1"/>
</dbReference>
<proteinExistence type="predicted"/>
<evidence type="ECO:0000313" key="2">
    <source>
        <dbReference type="EMBL" id="GAA5530645.1"/>
    </source>
</evidence>
<gene>
    <name evidence="2" type="ORF">Hgul01_04465</name>
</gene>
<evidence type="ECO:0000313" key="3">
    <source>
        <dbReference type="Proteomes" id="UP001428290"/>
    </source>
</evidence>
<sequence length="130" mass="14582">MRFVRLWWLFSLLLISLAGCGGDDVNKVHIRIRNDSEVDIENFWLGAGGVGQSTTPYGPIDSGHITEYQAHEPVLANYRKMNFVTVDGKQYLDVIYPEKHVGTPELAPGHYTFSYAIVGDKPVLTLTKDQ</sequence>
<comment type="caution">
    <text evidence="2">The sequence shown here is derived from an EMBL/GenBank/DDBJ whole genome shotgun (WGS) entry which is preliminary data.</text>
</comment>
<name>A0ABP9X5H3_9CHLR</name>
<dbReference type="EMBL" id="BAABRU010000021">
    <property type="protein sequence ID" value="GAA5530645.1"/>
    <property type="molecule type" value="Genomic_DNA"/>
</dbReference>
<protein>
    <submittedName>
        <fullName evidence="2">Uncharacterized protein</fullName>
    </submittedName>
</protein>
<accession>A0ABP9X5H3</accession>
<evidence type="ECO:0000256" key="1">
    <source>
        <dbReference type="SAM" id="SignalP"/>
    </source>
</evidence>